<evidence type="ECO:0000256" key="4">
    <source>
        <dbReference type="ARBA" id="ARBA00023004"/>
    </source>
</evidence>
<dbReference type="AlphaFoldDB" id="X0SXJ6"/>
<keyword evidence="5" id="KW-0411">Iron-sulfur</keyword>
<evidence type="ECO:0000256" key="1">
    <source>
        <dbReference type="ARBA" id="ARBA00022485"/>
    </source>
</evidence>
<dbReference type="Pfam" id="PF12831">
    <property type="entry name" value="FAD_oxidored"/>
    <property type="match status" value="1"/>
</dbReference>
<feature type="non-terminal residue" evidence="6">
    <location>
        <position position="192"/>
    </location>
</feature>
<evidence type="ECO:0000313" key="6">
    <source>
        <dbReference type="EMBL" id="GAF85928.1"/>
    </source>
</evidence>
<dbReference type="InterPro" id="IPR039650">
    <property type="entry name" value="HdrA-like"/>
</dbReference>
<sequence>MVNRIGVFVCHCGINIASTVDINELTKYAAGLDDVVVSNDYKYMCSDRGSKLIKDSIKKNKLNSIVVACCSPRMHEHTFRNVIEDGGVNAYNLEIANIREHCSWAHDDKKLATRKAKALVRGAVAKARLLEPLKGSTISVTPNALVIGGGISGIQASLDLANEGFKVYLVEKSPSIGGRMAQLDKTFPTLDC</sequence>
<keyword evidence="3" id="KW-0560">Oxidoreductase</keyword>
<dbReference type="PANTHER" id="PTHR43498:SF1">
    <property type="entry name" value="COB--COM HETERODISULFIDE REDUCTASE IRON-SULFUR SUBUNIT A"/>
    <property type="match status" value="1"/>
</dbReference>
<keyword evidence="1" id="KW-0004">4Fe-4S</keyword>
<organism evidence="6">
    <name type="scientific">marine sediment metagenome</name>
    <dbReference type="NCBI Taxonomy" id="412755"/>
    <lineage>
        <taxon>unclassified sequences</taxon>
        <taxon>metagenomes</taxon>
        <taxon>ecological metagenomes</taxon>
    </lineage>
</organism>
<reference evidence="6" key="1">
    <citation type="journal article" date="2014" name="Front. Microbiol.">
        <title>High frequency of phylogenetically diverse reductive dehalogenase-homologous genes in deep subseafloor sedimentary metagenomes.</title>
        <authorList>
            <person name="Kawai M."/>
            <person name="Futagami T."/>
            <person name="Toyoda A."/>
            <person name="Takaki Y."/>
            <person name="Nishi S."/>
            <person name="Hori S."/>
            <person name="Arai W."/>
            <person name="Tsubouchi T."/>
            <person name="Morono Y."/>
            <person name="Uchiyama I."/>
            <person name="Ito T."/>
            <person name="Fujiyama A."/>
            <person name="Inagaki F."/>
            <person name="Takami H."/>
        </authorList>
    </citation>
    <scope>NUCLEOTIDE SEQUENCE</scope>
    <source>
        <strain evidence="6">Expedition CK06-06</strain>
    </source>
</reference>
<dbReference type="PANTHER" id="PTHR43498">
    <property type="entry name" value="FERREDOXIN:COB-COM HETERODISULFIDE REDUCTASE SUBUNIT A"/>
    <property type="match status" value="1"/>
</dbReference>
<evidence type="ECO:0008006" key="7">
    <source>
        <dbReference type="Google" id="ProtNLM"/>
    </source>
</evidence>
<keyword evidence="2" id="KW-0479">Metal-binding</keyword>
<dbReference type="GO" id="GO:0046872">
    <property type="term" value="F:metal ion binding"/>
    <property type="evidence" value="ECO:0007669"/>
    <property type="project" value="UniProtKB-KW"/>
</dbReference>
<dbReference type="InterPro" id="IPR036188">
    <property type="entry name" value="FAD/NAD-bd_sf"/>
</dbReference>
<name>X0SXJ6_9ZZZZ</name>
<dbReference type="SUPFAM" id="SSF51905">
    <property type="entry name" value="FAD/NAD(P)-binding domain"/>
    <property type="match status" value="1"/>
</dbReference>
<evidence type="ECO:0000256" key="2">
    <source>
        <dbReference type="ARBA" id="ARBA00022723"/>
    </source>
</evidence>
<dbReference type="GO" id="GO:0016491">
    <property type="term" value="F:oxidoreductase activity"/>
    <property type="evidence" value="ECO:0007669"/>
    <property type="project" value="UniProtKB-KW"/>
</dbReference>
<proteinExistence type="predicted"/>
<evidence type="ECO:0000256" key="3">
    <source>
        <dbReference type="ARBA" id="ARBA00023002"/>
    </source>
</evidence>
<accession>X0SXJ6</accession>
<comment type="caution">
    <text evidence="6">The sequence shown here is derived from an EMBL/GenBank/DDBJ whole genome shotgun (WGS) entry which is preliminary data.</text>
</comment>
<protein>
    <recommendedName>
        <fullName evidence="7">FAD/NAD(P)-binding domain-containing protein</fullName>
    </recommendedName>
</protein>
<evidence type="ECO:0000256" key="5">
    <source>
        <dbReference type="ARBA" id="ARBA00023014"/>
    </source>
</evidence>
<dbReference type="EMBL" id="BARS01018799">
    <property type="protein sequence ID" value="GAF85928.1"/>
    <property type="molecule type" value="Genomic_DNA"/>
</dbReference>
<keyword evidence="4" id="KW-0408">Iron</keyword>
<dbReference type="Gene3D" id="3.40.50.720">
    <property type="entry name" value="NAD(P)-binding Rossmann-like Domain"/>
    <property type="match status" value="1"/>
</dbReference>
<gene>
    <name evidence="6" type="ORF">S01H1_30535</name>
</gene>
<dbReference type="GO" id="GO:0051539">
    <property type="term" value="F:4 iron, 4 sulfur cluster binding"/>
    <property type="evidence" value="ECO:0007669"/>
    <property type="project" value="UniProtKB-KW"/>
</dbReference>